<dbReference type="NCBIfam" id="TIGR02001">
    <property type="entry name" value="gcw_chp"/>
    <property type="match status" value="1"/>
</dbReference>
<evidence type="ECO:0000313" key="2">
    <source>
        <dbReference type="EMBL" id="MBB5987962.1"/>
    </source>
</evidence>
<accession>A0ABR6NL07</accession>
<name>A0ABR6NL07_9SPHN</name>
<evidence type="ECO:0000313" key="3">
    <source>
        <dbReference type="Proteomes" id="UP001138540"/>
    </source>
</evidence>
<feature type="chain" id="PRO_5045440100" evidence="1">
    <location>
        <begin position="23"/>
        <end position="254"/>
    </location>
</feature>
<protein>
    <submittedName>
        <fullName evidence="2">Uncharacterized protein (TIGR02001 family)</fullName>
    </submittedName>
</protein>
<sequence length="254" mass="26338">MRKSIIGLSAFAILASATPALAQEEASSPVTISGSATLVSDYRFRGFSQSNENIAVQAGIDISHESGFYVGTWGSSIGFAGNAEIDVFGGYTTDVAEGLNVDVGILAYIYPKAGYSDSTIVEPYVTLTGTYGPASLAVGINYAWDQASLASLDTGEKSSAIYVHAEPSITVPNTPLTVDGHIGYAKSNSFLGGYGPDHHVWDYSVGVSGGYGPLTFGVHYVNTDEARQRSYAPGTGAEDLGADGAVIFSVGASF</sequence>
<keyword evidence="3" id="KW-1185">Reference proteome</keyword>
<proteinExistence type="predicted"/>
<feature type="signal peptide" evidence="1">
    <location>
        <begin position="1"/>
        <end position="22"/>
    </location>
</feature>
<comment type="caution">
    <text evidence="2">The sequence shown here is derived from an EMBL/GenBank/DDBJ whole genome shotgun (WGS) entry which is preliminary data.</text>
</comment>
<dbReference type="Pfam" id="PF09694">
    <property type="entry name" value="Gcw_chp"/>
    <property type="match status" value="1"/>
</dbReference>
<gene>
    <name evidence="2" type="ORF">HNP60_003936</name>
</gene>
<reference evidence="2 3" key="1">
    <citation type="submission" date="2020-08" db="EMBL/GenBank/DDBJ databases">
        <title>Exploring microbial biodiversity for novel pathways involved in the catabolism of aromatic compounds derived from lignin.</title>
        <authorList>
            <person name="Elkins J."/>
        </authorList>
    </citation>
    <scope>NUCLEOTIDE SEQUENCE [LARGE SCALE GENOMIC DNA]</scope>
    <source>
        <strain evidence="2 3">B1D3A</strain>
    </source>
</reference>
<evidence type="ECO:0000256" key="1">
    <source>
        <dbReference type="SAM" id="SignalP"/>
    </source>
</evidence>
<keyword evidence="1" id="KW-0732">Signal</keyword>
<dbReference type="InterPro" id="IPR010239">
    <property type="entry name" value="CHP02001"/>
</dbReference>
<dbReference type="RefSeq" id="WP_184156686.1">
    <property type="nucleotide sequence ID" value="NZ_JACHKA010000001.1"/>
</dbReference>
<dbReference type="EMBL" id="JACHKA010000001">
    <property type="protein sequence ID" value="MBB5987962.1"/>
    <property type="molecule type" value="Genomic_DNA"/>
</dbReference>
<organism evidence="2 3">
    <name type="scientific">Sphingobium lignivorans</name>
    <dbReference type="NCBI Taxonomy" id="2735886"/>
    <lineage>
        <taxon>Bacteria</taxon>
        <taxon>Pseudomonadati</taxon>
        <taxon>Pseudomonadota</taxon>
        <taxon>Alphaproteobacteria</taxon>
        <taxon>Sphingomonadales</taxon>
        <taxon>Sphingomonadaceae</taxon>
        <taxon>Sphingobium</taxon>
    </lineage>
</organism>
<dbReference type="Proteomes" id="UP001138540">
    <property type="component" value="Unassembled WGS sequence"/>
</dbReference>